<evidence type="ECO:0000313" key="5">
    <source>
        <dbReference type="Proteomes" id="UP000823618"/>
    </source>
</evidence>
<name>A0A9D9N7C5_9FIRM</name>
<evidence type="ECO:0000256" key="2">
    <source>
        <dbReference type="ARBA" id="ARBA00022801"/>
    </source>
</evidence>
<dbReference type="Pfam" id="PF00293">
    <property type="entry name" value="NUDIX"/>
    <property type="match status" value="1"/>
</dbReference>
<organism evidence="4 5">
    <name type="scientific">Candidatus Scybalomonas excrementavium</name>
    <dbReference type="NCBI Taxonomy" id="2840943"/>
    <lineage>
        <taxon>Bacteria</taxon>
        <taxon>Bacillati</taxon>
        <taxon>Bacillota</taxon>
        <taxon>Clostridia</taxon>
        <taxon>Lachnospirales</taxon>
        <taxon>Lachnospiraceae</taxon>
        <taxon>Lachnospiraceae incertae sedis</taxon>
        <taxon>Candidatus Scybalomonas</taxon>
    </lineage>
</organism>
<proteinExistence type="predicted"/>
<dbReference type="InterPro" id="IPR015797">
    <property type="entry name" value="NUDIX_hydrolase-like_dom_sf"/>
</dbReference>
<dbReference type="PROSITE" id="PS00893">
    <property type="entry name" value="NUDIX_BOX"/>
    <property type="match status" value="1"/>
</dbReference>
<reference evidence="4" key="2">
    <citation type="journal article" date="2021" name="PeerJ">
        <title>Extensive microbial diversity within the chicken gut microbiome revealed by metagenomics and culture.</title>
        <authorList>
            <person name="Gilroy R."/>
            <person name="Ravi A."/>
            <person name="Getino M."/>
            <person name="Pursley I."/>
            <person name="Horton D.L."/>
            <person name="Alikhan N.F."/>
            <person name="Baker D."/>
            <person name="Gharbi K."/>
            <person name="Hall N."/>
            <person name="Watson M."/>
            <person name="Adriaenssens E.M."/>
            <person name="Foster-Nyarko E."/>
            <person name="Jarju S."/>
            <person name="Secka A."/>
            <person name="Antonio M."/>
            <person name="Oren A."/>
            <person name="Chaudhuri R.R."/>
            <person name="La Ragione R."/>
            <person name="Hildebrand F."/>
            <person name="Pallen M.J."/>
        </authorList>
    </citation>
    <scope>NUCLEOTIDE SEQUENCE</scope>
    <source>
        <strain evidence="4">E3-2379</strain>
    </source>
</reference>
<feature type="domain" description="Nudix hydrolase" evidence="3">
    <location>
        <begin position="38"/>
        <end position="167"/>
    </location>
</feature>
<comment type="caution">
    <text evidence="4">The sequence shown here is derived from an EMBL/GenBank/DDBJ whole genome shotgun (WGS) entry which is preliminary data.</text>
</comment>
<sequence length="178" mass="20547">MKEYKKIKQDLVYKGNIIEVYKETVELPNEKQVHWDFVKHKGASAVIAIDEDDKIIMVRQYRNAIDRMSLEIPAGGIQIGEDPKVTALRELEEETGYQAKEIEHLMDVLTAVGFTNETLYLYVTKGLIKTEQHLDEDEFVTIERYGLEELIAMIMNGTIQDAKTIAGIFAYREKYVKK</sequence>
<dbReference type="PROSITE" id="PS51462">
    <property type="entry name" value="NUDIX"/>
    <property type="match status" value="1"/>
</dbReference>
<accession>A0A9D9N7C5</accession>
<dbReference type="AlphaFoldDB" id="A0A9D9N7C5"/>
<dbReference type="Proteomes" id="UP000823618">
    <property type="component" value="Unassembled WGS sequence"/>
</dbReference>
<dbReference type="SUPFAM" id="SSF55811">
    <property type="entry name" value="Nudix"/>
    <property type="match status" value="1"/>
</dbReference>
<comment type="cofactor">
    <cofactor evidence="1">
        <name>Mg(2+)</name>
        <dbReference type="ChEBI" id="CHEBI:18420"/>
    </cofactor>
</comment>
<dbReference type="Gene3D" id="3.90.79.10">
    <property type="entry name" value="Nucleoside Triphosphate Pyrophosphohydrolase"/>
    <property type="match status" value="1"/>
</dbReference>
<evidence type="ECO:0000256" key="1">
    <source>
        <dbReference type="ARBA" id="ARBA00001946"/>
    </source>
</evidence>
<dbReference type="GO" id="GO:0016787">
    <property type="term" value="F:hydrolase activity"/>
    <property type="evidence" value="ECO:0007669"/>
    <property type="project" value="UniProtKB-KW"/>
</dbReference>
<evidence type="ECO:0000313" key="4">
    <source>
        <dbReference type="EMBL" id="MBO8462873.1"/>
    </source>
</evidence>
<evidence type="ECO:0000259" key="3">
    <source>
        <dbReference type="PROSITE" id="PS51462"/>
    </source>
</evidence>
<dbReference type="InterPro" id="IPR020084">
    <property type="entry name" value="NUDIX_hydrolase_CS"/>
</dbReference>
<dbReference type="GO" id="GO:0006753">
    <property type="term" value="P:nucleoside phosphate metabolic process"/>
    <property type="evidence" value="ECO:0007669"/>
    <property type="project" value="TreeGrafter"/>
</dbReference>
<dbReference type="PANTHER" id="PTHR11839">
    <property type="entry name" value="UDP/ADP-SUGAR PYROPHOSPHATASE"/>
    <property type="match status" value="1"/>
</dbReference>
<dbReference type="InterPro" id="IPR000086">
    <property type="entry name" value="NUDIX_hydrolase_dom"/>
</dbReference>
<gene>
    <name evidence="4" type="ORF">IAC13_02950</name>
</gene>
<reference evidence="4" key="1">
    <citation type="submission" date="2020-10" db="EMBL/GenBank/DDBJ databases">
        <authorList>
            <person name="Gilroy R."/>
        </authorList>
    </citation>
    <scope>NUCLEOTIDE SEQUENCE</scope>
    <source>
        <strain evidence="4">E3-2379</strain>
    </source>
</reference>
<dbReference type="GO" id="GO:0019693">
    <property type="term" value="P:ribose phosphate metabolic process"/>
    <property type="evidence" value="ECO:0007669"/>
    <property type="project" value="TreeGrafter"/>
</dbReference>
<keyword evidence="2 4" id="KW-0378">Hydrolase</keyword>
<dbReference type="EMBL" id="JADIML010000083">
    <property type="protein sequence ID" value="MBO8462873.1"/>
    <property type="molecule type" value="Genomic_DNA"/>
</dbReference>
<dbReference type="CDD" id="cd03424">
    <property type="entry name" value="NUDIX_ADPRase_Nudt5_UGPPase_Nudt14"/>
    <property type="match status" value="1"/>
</dbReference>
<protein>
    <submittedName>
        <fullName evidence="4">NUDIX hydrolase</fullName>
    </submittedName>
</protein>
<dbReference type="PANTHER" id="PTHR11839:SF18">
    <property type="entry name" value="NUDIX HYDROLASE DOMAIN-CONTAINING PROTEIN"/>
    <property type="match status" value="1"/>
</dbReference>
<dbReference type="FunFam" id="3.90.79.10:FF:000024">
    <property type="entry name" value="ADP-ribose pyrophosphatase"/>
    <property type="match status" value="1"/>
</dbReference>